<protein>
    <submittedName>
        <fullName evidence="1">Uncharacterized protein</fullName>
    </submittedName>
</protein>
<accession>A0A8C6PHQ5</accession>
<keyword evidence="2" id="KW-1185">Reference proteome</keyword>
<proteinExistence type="predicted"/>
<reference evidence="1" key="2">
    <citation type="submission" date="2025-08" db="UniProtKB">
        <authorList>
            <consortium name="Ensembl"/>
        </authorList>
    </citation>
    <scope>IDENTIFICATION</scope>
</reference>
<reference evidence="1" key="1">
    <citation type="submission" date="2014-08" db="EMBL/GenBank/DDBJ databases">
        <authorList>
            <person name="Senf B."/>
            <person name="Petzold A."/>
            <person name="Downie B.R."/>
            <person name="Koch P."/>
            <person name="Platzer M."/>
        </authorList>
    </citation>
    <scope>NUCLEOTIDE SEQUENCE [LARGE SCALE GENOMIC DNA]</scope>
    <source>
        <strain evidence="1">GRZ</strain>
    </source>
</reference>
<reference evidence="1" key="3">
    <citation type="submission" date="2025-09" db="UniProtKB">
        <authorList>
            <consortium name="Ensembl"/>
        </authorList>
    </citation>
    <scope>IDENTIFICATION</scope>
</reference>
<dbReference type="Proteomes" id="UP000694548">
    <property type="component" value="Chromosome sgr11"/>
</dbReference>
<name>A0A8C6PHQ5_NOTFU</name>
<sequence length="94" mass="9766">VAPLAIVQPLVAGFNLDAAGAHVHDQVDKPVQQLHGKEVSAGLPVGQRTLQVAMAEEQHAVGLCGAEVKRNGACLLGVPPGQRQVGRRHVKGVN</sequence>
<dbReference type="Ensembl" id="ENSNFUT00015046163.1">
    <property type="protein sequence ID" value="ENSNFUP00015044236.1"/>
    <property type="gene ID" value="ENSNFUG00015021038.1"/>
</dbReference>
<evidence type="ECO:0000313" key="1">
    <source>
        <dbReference type="Ensembl" id="ENSNFUP00015044236.1"/>
    </source>
</evidence>
<organism evidence="1 2">
    <name type="scientific">Nothobranchius furzeri</name>
    <name type="common">Turquoise killifish</name>
    <dbReference type="NCBI Taxonomy" id="105023"/>
    <lineage>
        <taxon>Eukaryota</taxon>
        <taxon>Metazoa</taxon>
        <taxon>Chordata</taxon>
        <taxon>Craniata</taxon>
        <taxon>Vertebrata</taxon>
        <taxon>Euteleostomi</taxon>
        <taxon>Actinopterygii</taxon>
        <taxon>Neopterygii</taxon>
        <taxon>Teleostei</taxon>
        <taxon>Neoteleostei</taxon>
        <taxon>Acanthomorphata</taxon>
        <taxon>Ovalentaria</taxon>
        <taxon>Atherinomorphae</taxon>
        <taxon>Cyprinodontiformes</taxon>
        <taxon>Nothobranchiidae</taxon>
        <taxon>Nothobranchius</taxon>
    </lineage>
</organism>
<dbReference type="GeneTree" id="ENSGT00940000177141"/>
<evidence type="ECO:0000313" key="2">
    <source>
        <dbReference type="Proteomes" id="UP000694548"/>
    </source>
</evidence>
<dbReference type="AlphaFoldDB" id="A0A8C6PHQ5"/>